<reference evidence="3" key="1">
    <citation type="journal article" date="2020" name="mSystems">
        <title>Genome- and Community-Level Interaction Insights into Carbon Utilization and Element Cycling Functions of Hydrothermarchaeota in Hydrothermal Sediment.</title>
        <authorList>
            <person name="Zhou Z."/>
            <person name="Liu Y."/>
            <person name="Xu W."/>
            <person name="Pan J."/>
            <person name="Luo Z.H."/>
            <person name="Li M."/>
        </authorList>
    </citation>
    <scope>NUCLEOTIDE SEQUENCE [LARGE SCALE GENOMIC DNA]</scope>
    <source>
        <strain evidence="3">SpSt-508</strain>
    </source>
</reference>
<organism evidence="3">
    <name type="scientific">Schlesneria paludicola</name>
    <dbReference type="NCBI Taxonomy" id="360056"/>
    <lineage>
        <taxon>Bacteria</taxon>
        <taxon>Pseudomonadati</taxon>
        <taxon>Planctomycetota</taxon>
        <taxon>Planctomycetia</taxon>
        <taxon>Planctomycetales</taxon>
        <taxon>Planctomycetaceae</taxon>
        <taxon>Schlesneria</taxon>
    </lineage>
</organism>
<accession>A0A7C4QV79</accession>
<proteinExistence type="predicted"/>
<comment type="caution">
    <text evidence="3">The sequence shown here is derived from an EMBL/GenBank/DDBJ whole genome shotgun (WGS) entry which is preliminary data.</text>
</comment>
<keyword evidence="2" id="KW-0472">Membrane</keyword>
<dbReference type="Pfam" id="PF07963">
    <property type="entry name" value="N_methyl"/>
    <property type="match status" value="1"/>
</dbReference>
<protein>
    <submittedName>
        <fullName evidence="3">Type II secretion system protein</fullName>
    </submittedName>
</protein>
<sequence length="718" mass="80093">MLRRPMPPLLAARPPWKAAHPAGGWRGGFTLVEMLVAVALVMLLMALFAQVFQIAGGSVSTQRGLMENDQRARSVQTLLIGDLRKRTFRKVIPFTLNEQLDAPEAELSYRQGYFYISENDPNDDTDDVLALTVNALVKTETGEESPFYGKALPLTIPDGNTPPKPDLPYFLSNPNQPEQDDGRFDINYSADSPAAEVAYFLRNGNLYRRVLLIRRQADSVQELQPTNNNGQKFFAHAKQPWGPPLYRYPGSPLHEVTRFWNDFDFSAHPRIIPEPNTSTPSYFLYDGAEFSGVRDSLPLGPVPNMQQPEFLFPRELAYPPNRFGHNTINPVPLLSPPGFPFGGQPREYGGDFQTPLGSRWFVGRPTMEETSNLISVVGSNPKRPWDYPHLTHGVPNNVQDPQNLLNEAVLWADDDGDSVIDLFAGGARRGEDLVLSHVHAFDIKVWDEAVAQFVDLGHALADANNNPVGDFHLNRRLNPIYGPRKIADSQVGFHNRVFDTWYPFQTEDVNGDGSLSLNDDTNNNKIRDSGEGDADGDGVWDRSEDGSGGTAGTLDHRQMLDFDGNGVITYFDANNDGMADGGENFPPYRPLVARPVRGNPNGNYVSFERWVPGNVSPNRYRVGSRVFPTAFTYSTQPGDPFYYVCVDNDADRDGTPGNHGSMEPLWPRTAGLNVIDGDLVWQAVDNRKRLRAIQITLRFLDPTTQQLRTLTIQHSLVD</sequence>
<dbReference type="PROSITE" id="PS00409">
    <property type="entry name" value="PROKAR_NTER_METHYL"/>
    <property type="match status" value="1"/>
</dbReference>
<gene>
    <name evidence="3" type="ORF">ENS64_08205</name>
</gene>
<feature type="compositionally biased region" description="Polar residues" evidence="1">
    <location>
        <begin position="513"/>
        <end position="524"/>
    </location>
</feature>
<keyword evidence="2" id="KW-1133">Transmembrane helix</keyword>
<dbReference type="EMBL" id="DSVQ01000012">
    <property type="protein sequence ID" value="HGT39230.1"/>
    <property type="molecule type" value="Genomic_DNA"/>
</dbReference>
<dbReference type="AlphaFoldDB" id="A0A7C4QV79"/>
<dbReference type="InterPro" id="IPR012902">
    <property type="entry name" value="N_methyl_site"/>
</dbReference>
<feature type="transmembrane region" description="Helical" evidence="2">
    <location>
        <begin position="31"/>
        <end position="52"/>
    </location>
</feature>
<evidence type="ECO:0000256" key="1">
    <source>
        <dbReference type="SAM" id="MobiDB-lite"/>
    </source>
</evidence>
<name>A0A7C4QV79_9PLAN</name>
<keyword evidence="2" id="KW-0812">Transmembrane</keyword>
<feature type="region of interest" description="Disordered" evidence="1">
    <location>
        <begin position="511"/>
        <end position="557"/>
    </location>
</feature>
<evidence type="ECO:0000313" key="3">
    <source>
        <dbReference type="EMBL" id="HGT39230.1"/>
    </source>
</evidence>
<evidence type="ECO:0000256" key="2">
    <source>
        <dbReference type="SAM" id="Phobius"/>
    </source>
</evidence>